<dbReference type="EMBL" id="VZRB01000002">
    <property type="protein sequence ID" value="KAB1150029.1"/>
    <property type="molecule type" value="Genomic_DNA"/>
</dbReference>
<dbReference type="Proteomes" id="UP000442707">
    <property type="component" value="Unassembled WGS sequence"/>
</dbReference>
<dbReference type="InterPro" id="IPR014729">
    <property type="entry name" value="Rossmann-like_a/b/a_fold"/>
</dbReference>
<feature type="domain" description="UspA" evidence="2">
    <location>
        <begin position="1"/>
        <end position="137"/>
    </location>
</feature>
<name>A0A6H9V9R0_9ACTN</name>
<dbReference type="PANTHER" id="PTHR46268:SF6">
    <property type="entry name" value="UNIVERSAL STRESS PROTEIN UP12"/>
    <property type="match status" value="1"/>
</dbReference>
<evidence type="ECO:0000256" key="1">
    <source>
        <dbReference type="ARBA" id="ARBA00008791"/>
    </source>
</evidence>
<dbReference type="Pfam" id="PF00582">
    <property type="entry name" value="Usp"/>
    <property type="match status" value="2"/>
</dbReference>
<comment type="similarity">
    <text evidence="1">Belongs to the universal stress protein A family.</text>
</comment>
<evidence type="ECO:0000259" key="2">
    <source>
        <dbReference type="Pfam" id="PF00582"/>
    </source>
</evidence>
<evidence type="ECO:0000313" key="3">
    <source>
        <dbReference type="EMBL" id="KAB1150029.1"/>
    </source>
</evidence>
<accession>A0A6H9V9R0</accession>
<keyword evidence="4" id="KW-1185">Reference proteome</keyword>
<dbReference type="RefSeq" id="WP_150944565.1">
    <property type="nucleotide sequence ID" value="NZ_VZRB01000002.1"/>
</dbReference>
<protein>
    <submittedName>
        <fullName evidence="3">Universal stress protein</fullName>
    </submittedName>
</protein>
<evidence type="ECO:0000313" key="4">
    <source>
        <dbReference type="Proteomes" id="UP000442707"/>
    </source>
</evidence>
<sequence length="302" mass="32253">MLRPVVVGLDGSPESLAAAEWAAGEALRRGLPLRLLHAWEGGMAPDEPELPELAAPRLRARRILRGALDRLDERRPQVHMSAEQVTRPAVEALVAAGDEAELLVLGSRAFGGIGGFMAGSVALATVARAVPPVVLVRAGQRVEDEHVPDAEGLRSARTPYRDVVVGVDPARPSDELLAFAFESAALRKAPLRVVHAWQLPYVPAALESRARNAVGAAAERALASALGPWREKYPSVEVCEVVREGSPAEQLLHVSRDAGLLAVGRRIRRARLGAHIGPVAHAVLHHVRCPVAVVSHDWAPHG</sequence>
<organism evidence="3 4">
    <name type="scientific">Streptomyces luteolifulvus</name>
    <dbReference type="NCBI Taxonomy" id="2615112"/>
    <lineage>
        <taxon>Bacteria</taxon>
        <taxon>Bacillati</taxon>
        <taxon>Actinomycetota</taxon>
        <taxon>Actinomycetes</taxon>
        <taxon>Kitasatosporales</taxon>
        <taxon>Streptomycetaceae</taxon>
        <taxon>Streptomyces</taxon>
    </lineage>
</organism>
<comment type="caution">
    <text evidence="3">The sequence shown here is derived from an EMBL/GenBank/DDBJ whole genome shotgun (WGS) entry which is preliminary data.</text>
</comment>
<dbReference type="AlphaFoldDB" id="A0A6H9V9R0"/>
<gene>
    <name evidence="3" type="ORF">F7R91_04225</name>
</gene>
<dbReference type="Gene3D" id="3.40.50.620">
    <property type="entry name" value="HUPs"/>
    <property type="match status" value="2"/>
</dbReference>
<dbReference type="PANTHER" id="PTHR46268">
    <property type="entry name" value="STRESS RESPONSE PROTEIN NHAX"/>
    <property type="match status" value="1"/>
</dbReference>
<feature type="domain" description="UspA" evidence="2">
    <location>
        <begin position="160"/>
        <end position="294"/>
    </location>
</feature>
<reference evidence="3 4" key="1">
    <citation type="submission" date="2019-09" db="EMBL/GenBank/DDBJ databases">
        <title>Screening of Novel Bioactive Compounds from Soil-Associated.</title>
        <authorList>
            <person name="Zhao S."/>
        </authorList>
    </citation>
    <scope>NUCLEOTIDE SEQUENCE [LARGE SCALE GENOMIC DNA]</scope>
    <source>
        <strain evidence="3 4">HIT-DPA4</strain>
    </source>
</reference>
<dbReference type="PRINTS" id="PR01438">
    <property type="entry name" value="UNVRSLSTRESS"/>
</dbReference>
<dbReference type="InterPro" id="IPR006015">
    <property type="entry name" value="Universal_stress_UspA"/>
</dbReference>
<proteinExistence type="inferred from homology"/>
<dbReference type="SUPFAM" id="SSF52402">
    <property type="entry name" value="Adenine nucleotide alpha hydrolases-like"/>
    <property type="match status" value="2"/>
</dbReference>
<dbReference type="InterPro" id="IPR006016">
    <property type="entry name" value="UspA"/>
</dbReference>